<name>A0A4Y2W8N8_ARAVE</name>
<evidence type="ECO:0000256" key="1">
    <source>
        <dbReference type="SAM" id="MobiDB-lite"/>
    </source>
</evidence>
<accession>A0A4Y2W8N8</accession>
<evidence type="ECO:0000313" key="2">
    <source>
        <dbReference type="EMBL" id="GBO32490.1"/>
    </source>
</evidence>
<sequence length="119" mass="13435">MRSVSGRSLLPISERPDTLVELIKGHESVSRRSLSPRKQPRTLTVANMLNRSRYGLLICLDKRTCRDALRLRERQQLRGTLAVAYVLNRSRFGSGRRTGERAETPSTPEKGNSFEALSP</sequence>
<dbReference type="EMBL" id="BGPR01055947">
    <property type="protein sequence ID" value="GBO32493.1"/>
    <property type="molecule type" value="Genomic_DNA"/>
</dbReference>
<organism evidence="2 5">
    <name type="scientific">Araneus ventricosus</name>
    <name type="common">Orbweaver spider</name>
    <name type="synonym">Epeira ventricosa</name>
    <dbReference type="NCBI Taxonomy" id="182803"/>
    <lineage>
        <taxon>Eukaryota</taxon>
        <taxon>Metazoa</taxon>
        <taxon>Ecdysozoa</taxon>
        <taxon>Arthropoda</taxon>
        <taxon>Chelicerata</taxon>
        <taxon>Arachnida</taxon>
        <taxon>Araneae</taxon>
        <taxon>Araneomorphae</taxon>
        <taxon>Entelegynae</taxon>
        <taxon>Araneoidea</taxon>
        <taxon>Araneidae</taxon>
        <taxon>Araneus</taxon>
    </lineage>
</organism>
<gene>
    <name evidence="3" type="ORF">AVEN_173951_1</name>
    <name evidence="4" type="ORF">AVEN_231478_1</name>
    <name evidence="2" type="ORF">AVEN_243474_1</name>
</gene>
<keyword evidence="5" id="KW-1185">Reference proteome</keyword>
<dbReference type="Proteomes" id="UP000499080">
    <property type="component" value="Unassembled WGS sequence"/>
</dbReference>
<dbReference type="EMBL" id="BGPR01055942">
    <property type="protein sequence ID" value="GBO32490.1"/>
    <property type="molecule type" value="Genomic_DNA"/>
</dbReference>
<reference evidence="2 5" key="1">
    <citation type="journal article" date="2019" name="Sci. Rep.">
        <title>Orb-weaving spider Araneus ventricosus genome elucidates the spidroin gene catalogue.</title>
        <authorList>
            <person name="Kono N."/>
            <person name="Nakamura H."/>
            <person name="Ohtoshi R."/>
            <person name="Moran D.A.P."/>
            <person name="Shinohara A."/>
            <person name="Yoshida Y."/>
            <person name="Fujiwara M."/>
            <person name="Mori M."/>
            <person name="Tomita M."/>
            <person name="Arakawa K."/>
        </authorList>
    </citation>
    <scope>NUCLEOTIDE SEQUENCE [LARGE SCALE GENOMIC DNA]</scope>
</reference>
<dbReference type="EMBL" id="BGPR01055987">
    <property type="protein sequence ID" value="GBO32518.1"/>
    <property type="molecule type" value="Genomic_DNA"/>
</dbReference>
<dbReference type="AlphaFoldDB" id="A0A4Y2W8N8"/>
<evidence type="ECO:0000313" key="5">
    <source>
        <dbReference type="Proteomes" id="UP000499080"/>
    </source>
</evidence>
<evidence type="ECO:0000313" key="3">
    <source>
        <dbReference type="EMBL" id="GBO32493.1"/>
    </source>
</evidence>
<feature type="region of interest" description="Disordered" evidence="1">
    <location>
        <begin position="94"/>
        <end position="119"/>
    </location>
</feature>
<protein>
    <submittedName>
        <fullName evidence="2">Uncharacterized protein</fullName>
    </submittedName>
</protein>
<proteinExistence type="predicted"/>
<comment type="caution">
    <text evidence="2">The sequence shown here is derived from an EMBL/GenBank/DDBJ whole genome shotgun (WGS) entry which is preliminary data.</text>
</comment>
<evidence type="ECO:0000313" key="4">
    <source>
        <dbReference type="EMBL" id="GBO32518.1"/>
    </source>
</evidence>